<feature type="region of interest" description="Disordered" evidence="1">
    <location>
        <begin position="93"/>
        <end position="116"/>
    </location>
</feature>
<feature type="region of interest" description="Disordered" evidence="1">
    <location>
        <begin position="1"/>
        <end position="30"/>
    </location>
</feature>
<dbReference type="Proteomes" id="UP000186594">
    <property type="component" value="Unassembled WGS sequence"/>
</dbReference>
<reference evidence="2 3" key="1">
    <citation type="submission" date="2016-04" db="EMBL/GenBank/DDBJ databases">
        <title>Evolutionary innovation and constraint leading to complex multicellularity in the Ascomycota.</title>
        <authorList>
            <person name="Cisse O."/>
            <person name="Nguyen A."/>
            <person name="Hewitt D.A."/>
            <person name="Jedd G."/>
            <person name="Stajich J.E."/>
        </authorList>
    </citation>
    <scope>NUCLEOTIDE SEQUENCE [LARGE SCALE GENOMIC DNA]</scope>
    <source>
        <strain evidence="2 3">DAH-3</strain>
    </source>
</reference>
<gene>
    <name evidence="2" type="ORF">NEOLI_000313</name>
</gene>
<protein>
    <submittedName>
        <fullName evidence="2">Uncharacterized protein</fullName>
    </submittedName>
</protein>
<sequence length="150" mass="16782">MLGSPLAAPQPRRPRRRRASSVVPTRKTPAVDTYPSKALVFSSAYTQQDDAQIPKSPSPKDPELRMIELYSPSKSWPSQDVLEELCRITRPPAYSNRPRQRQSFLKSPCQSSPSRKTSAVDLADLVSAAHLDRCPNSPQQQGWSITLRNI</sequence>
<proteinExistence type="predicted"/>
<organism evidence="2 3">
    <name type="scientific">Neolecta irregularis (strain DAH-3)</name>
    <dbReference type="NCBI Taxonomy" id="1198029"/>
    <lineage>
        <taxon>Eukaryota</taxon>
        <taxon>Fungi</taxon>
        <taxon>Dikarya</taxon>
        <taxon>Ascomycota</taxon>
        <taxon>Taphrinomycotina</taxon>
        <taxon>Neolectales</taxon>
        <taxon>Neolectaceae</taxon>
        <taxon>Neolecta</taxon>
    </lineage>
</organism>
<accession>A0A1U7LUE2</accession>
<evidence type="ECO:0000313" key="2">
    <source>
        <dbReference type="EMBL" id="OLL26264.1"/>
    </source>
</evidence>
<dbReference type="AlphaFoldDB" id="A0A1U7LUE2"/>
<comment type="caution">
    <text evidence="2">The sequence shown here is derived from an EMBL/GenBank/DDBJ whole genome shotgun (WGS) entry which is preliminary data.</text>
</comment>
<name>A0A1U7LUE2_NEOID</name>
<evidence type="ECO:0000313" key="3">
    <source>
        <dbReference type="Proteomes" id="UP000186594"/>
    </source>
</evidence>
<evidence type="ECO:0000256" key="1">
    <source>
        <dbReference type="SAM" id="MobiDB-lite"/>
    </source>
</evidence>
<keyword evidence="3" id="KW-1185">Reference proteome</keyword>
<feature type="compositionally biased region" description="Polar residues" evidence="1">
    <location>
        <begin position="101"/>
        <end position="116"/>
    </location>
</feature>
<dbReference type="EMBL" id="LXFE01000211">
    <property type="protein sequence ID" value="OLL26264.1"/>
    <property type="molecule type" value="Genomic_DNA"/>
</dbReference>